<keyword evidence="6 10" id="KW-0812">Transmembrane</keyword>
<comment type="similarity">
    <text evidence="3 10">Belongs to the FliL family.</text>
</comment>
<evidence type="ECO:0000256" key="9">
    <source>
        <dbReference type="ARBA" id="ARBA00023136"/>
    </source>
</evidence>
<keyword evidence="9 10" id="KW-0472">Membrane</keyword>
<evidence type="ECO:0000313" key="13">
    <source>
        <dbReference type="Proteomes" id="UP000242288"/>
    </source>
</evidence>
<organism evidence="12 13">
    <name type="scientific">Thermodesulfovibrio aggregans</name>
    <dbReference type="NCBI Taxonomy" id="86166"/>
    <lineage>
        <taxon>Bacteria</taxon>
        <taxon>Pseudomonadati</taxon>
        <taxon>Nitrospirota</taxon>
        <taxon>Thermodesulfovibrionia</taxon>
        <taxon>Thermodesulfovibrionales</taxon>
        <taxon>Thermodesulfovibrionaceae</taxon>
        <taxon>Thermodesulfovibrio</taxon>
    </lineage>
</organism>
<feature type="region of interest" description="Disordered" evidence="11">
    <location>
        <begin position="1"/>
        <end position="21"/>
    </location>
</feature>
<evidence type="ECO:0000256" key="6">
    <source>
        <dbReference type="ARBA" id="ARBA00022692"/>
    </source>
</evidence>
<evidence type="ECO:0000256" key="11">
    <source>
        <dbReference type="SAM" id="MobiDB-lite"/>
    </source>
</evidence>
<reference evidence="12 13" key="1">
    <citation type="submission" date="2018-01" db="EMBL/GenBank/DDBJ databases">
        <title>Metagenomic assembled genomes from two thermal pools in the Uzon Caldera, Kamchatka, Russia.</title>
        <authorList>
            <person name="Wilkins L."/>
            <person name="Ettinger C."/>
        </authorList>
    </citation>
    <scope>NUCLEOTIDE SEQUENCE [LARGE SCALE GENOMIC DNA]</scope>
    <source>
        <strain evidence="12">ZAV-04</strain>
    </source>
</reference>
<dbReference type="GO" id="GO:0005886">
    <property type="term" value="C:plasma membrane"/>
    <property type="evidence" value="ECO:0007669"/>
    <property type="project" value="UniProtKB-SubCell"/>
</dbReference>
<evidence type="ECO:0000256" key="5">
    <source>
        <dbReference type="ARBA" id="ARBA00022500"/>
    </source>
</evidence>
<feature type="transmembrane region" description="Helical" evidence="10">
    <location>
        <begin position="28"/>
        <end position="48"/>
    </location>
</feature>
<proteinExistence type="inferred from homology"/>
<evidence type="ECO:0000256" key="2">
    <source>
        <dbReference type="ARBA" id="ARBA00004162"/>
    </source>
</evidence>
<gene>
    <name evidence="12" type="ORF">C0186_01615</name>
</gene>
<evidence type="ECO:0000256" key="3">
    <source>
        <dbReference type="ARBA" id="ARBA00008281"/>
    </source>
</evidence>
<keyword evidence="7 10" id="KW-0283">Flagellar rotation</keyword>
<comment type="function">
    <text evidence="1 10">Controls the rotational direction of flagella during chemotaxis.</text>
</comment>
<evidence type="ECO:0000256" key="8">
    <source>
        <dbReference type="ARBA" id="ARBA00022989"/>
    </source>
</evidence>
<dbReference type="Pfam" id="PF03748">
    <property type="entry name" value="FliL"/>
    <property type="match status" value="1"/>
</dbReference>
<comment type="subcellular location">
    <subcellularLocation>
        <location evidence="2">Cell membrane</location>
        <topology evidence="2">Single-pass membrane protein</topology>
    </subcellularLocation>
</comment>
<accession>A0A2J6WPF8</accession>
<comment type="caution">
    <text evidence="12">The sequence shown here is derived from an EMBL/GenBank/DDBJ whole genome shotgun (WGS) entry which is preliminary data.</text>
</comment>
<dbReference type="GO" id="GO:0006935">
    <property type="term" value="P:chemotaxis"/>
    <property type="evidence" value="ECO:0007669"/>
    <property type="project" value="UniProtKB-KW"/>
</dbReference>
<dbReference type="PANTHER" id="PTHR35091">
    <property type="entry name" value="FLAGELLAR PROTEIN FLIL"/>
    <property type="match status" value="1"/>
</dbReference>
<dbReference type="PANTHER" id="PTHR35091:SF2">
    <property type="entry name" value="FLAGELLAR PROTEIN FLIL"/>
    <property type="match status" value="1"/>
</dbReference>
<name>A0A2J6WPF8_9BACT</name>
<dbReference type="InterPro" id="IPR005503">
    <property type="entry name" value="FliL"/>
</dbReference>
<dbReference type="Proteomes" id="UP000242288">
    <property type="component" value="Unassembled WGS sequence"/>
</dbReference>
<keyword evidence="12" id="KW-0969">Cilium</keyword>
<evidence type="ECO:0000313" key="12">
    <source>
        <dbReference type="EMBL" id="PMP72258.1"/>
    </source>
</evidence>
<evidence type="ECO:0000256" key="10">
    <source>
        <dbReference type="RuleBase" id="RU364125"/>
    </source>
</evidence>
<evidence type="ECO:0000256" key="1">
    <source>
        <dbReference type="ARBA" id="ARBA00002254"/>
    </source>
</evidence>
<dbReference type="EMBL" id="PNIO01000011">
    <property type="protein sequence ID" value="PMP72258.1"/>
    <property type="molecule type" value="Genomic_DNA"/>
</dbReference>
<evidence type="ECO:0000256" key="4">
    <source>
        <dbReference type="ARBA" id="ARBA00022475"/>
    </source>
</evidence>
<sequence>MPKETAKLQNNENEAKQQPEKPKKKSKFLFLIIAIVLVGGAAGAYFFLLDKGKGTEHTKSSTAESQGVNFALEPFVVNLMDQGGTKYLKVTVQLELSQAKLAEEAKNKTPQIRDAIITLLTNKTSDELITPEGKLLLKDEIKQRVNQILGENTVKNVYLTDFVMQ</sequence>
<dbReference type="AlphaFoldDB" id="A0A2J6WPF8"/>
<keyword evidence="5 10" id="KW-0145">Chemotaxis</keyword>
<dbReference type="GO" id="GO:0071978">
    <property type="term" value="P:bacterial-type flagellum-dependent swarming motility"/>
    <property type="evidence" value="ECO:0007669"/>
    <property type="project" value="TreeGrafter"/>
</dbReference>
<dbReference type="GO" id="GO:0009425">
    <property type="term" value="C:bacterial-type flagellum basal body"/>
    <property type="evidence" value="ECO:0007669"/>
    <property type="project" value="InterPro"/>
</dbReference>
<protein>
    <recommendedName>
        <fullName evidence="10">Flagellar protein FliL</fullName>
    </recommendedName>
</protein>
<keyword evidence="4 10" id="KW-1003">Cell membrane</keyword>
<keyword evidence="12" id="KW-0966">Cell projection</keyword>
<keyword evidence="8 10" id="KW-1133">Transmembrane helix</keyword>
<evidence type="ECO:0000256" key="7">
    <source>
        <dbReference type="ARBA" id="ARBA00022779"/>
    </source>
</evidence>
<keyword evidence="12" id="KW-0282">Flagellum</keyword>